<reference evidence="4 5" key="1">
    <citation type="submission" date="2017-08" db="EMBL/GenBank/DDBJ databases">
        <title>Complete genome sequence of Gluconacetobacter saccharivorans CV1 isolated from Fermented Vinegar.</title>
        <authorList>
            <person name="Kim S.-Y."/>
        </authorList>
    </citation>
    <scope>NUCLEOTIDE SEQUENCE [LARGE SCALE GENOMIC DNA]</scope>
    <source>
        <strain evidence="4 5">CV1</strain>
    </source>
</reference>
<dbReference type="PROSITE" id="PS00041">
    <property type="entry name" value="HTH_ARAC_FAMILY_1"/>
    <property type="match status" value="1"/>
</dbReference>
<dbReference type="InterPro" id="IPR018060">
    <property type="entry name" value="HTH_AraC"/>
</dbReference>
<dbReference type="SUPFAM" id="SSF52317">
    <property type="entry name" value="Class I glutamine amidotransferase-like"/>
    <property type="match status" value="1"/>
</dbReference>
<dbReference type="GeneID" id="98312266"/>
<dbReference type="InterPro" id="IPR020449">
    <property type="entry name" value="Tscrpt_reg_AraC-type_HTH"/>
</dbReference>
<dbReference type="Pfam" id="PF01965">
    <property type="entry name" value="DJ-1_PfpI"/>
    <property type="match status" value="1"/>
</dbReference>
<dbReference type="EMBL" id="CP023036">
    <property type="protein sequence ID" value="AXY23538.1"/>
    <property type="molecule type" value="Genomic_DNA"/>
</dbReference>
<dbReference type="OrthoDB" id="110167at2"/>
<organism evidence="4 5">
    <name type="scientific">Komagataeibacter saccharivorans</name>
    <dbReference type="NCBI Taxonomy" id="265959"/>
    <lineage>
        <taxon>Bacteria</taxon>
        <taxon>Pseudomonadati</taxon>
        <taxon>Pseudomonadota</taxon>
        <taxon>Alphaproteobacteria</taxon>
        <taxon>Acetobacterales</taxon>
        <taxon>Acetobacteraceae</taxon>
        <taxon>Komagataeibacter</taxon>
    </lineage>
</organism>
<protein>
    <submittedName>
        <fullName evidence="4">HTH-type transcriptional regulator CdhR</fullName>
    </submittedName>
</protein>
<proteinExistence type="predicted"/>
<evidence type="ECO:0000256" key="3">
    <source>
        <dbReference type="ARBA" id="ARBA00023163"/>
    </source>
</evidence>
<evidence type="ECO:0000313" key="4">
    <source>
        <dbReference type="EMBL" id="AXY23538.1"/>
    </source>
</evidence>
<keyword evidence="2" id="KW-0238">DNA-binding</keyword>
<dbReference type="SUPFAM" id="SSF46689">
    <property type="entry name" value="Homeodomain-like"/>
    <property type="match status" value="2"/>
</dbReference>
<gene>
    <name evidence="4" type="primary">cdhR_1</name>
    <name evidence="4" type="ORF">CD178_02792</name>
</gene>
<dbReference type="PANTHER" id="PTHR46796">
    <property type="entry name" value="HTH-TYPE TRANSCRIPTIONAL ACTIVATOR RHAS-RELATED"/>
    <property type="match status" value="1"/>
</dbReference>
<sequence>MMRFQSDSARPTPRLRVGIILAENFTLSAFSLFVDYLRLAGDKDDNSRPILCNWTIMNSRPDPVRSSCDIPISRHSEFRDPSEFDCIAVVGGLLHGRRQVDDSTLQYLRRAASAGVTLIGLCTGVFVLCRARVMEGRACCLSWYHRQDFMEEFPEHEVVSDRMYLVEGDRITCSGGGGTADMVLYLIEQYLGRQVAKKASHILLLDRPTRSNAPLLQPYPPIIDEINHITDSRIRRAVLEMEQNMNEPVSISRLASYLGISSRQLERLFQTTLGMKPTDFYRLIRLRYARSLLQQGELSVTEIAVETGFSDCAHFSRHFKSMFGQSPSEVRGAKRLVPDGGISFMPERSLTERVGVRLFEEL</sequence>
<keyword evidence="5" id="KW-1185">Reference proteome</keyword>
<dbReference type="InterPro" id="IPR050204">
    <property type="entry name" value="AraC_XylS_family_regulators"/>
</dbReference>
<dbReference type="Gene3D" id="1.10.10.60">
    <property type="entry name" value="Homeodomain-like"/>
    <property type="match status" value="1"/>
</dbReference>
<dbReference type="PROSITE" id="PS01124">
    <property type="entry name" value="HTH_ARAC_FAMILY_2"/>
    <property type="match status" value="1"/>
</dbReference>
<evidence type="ECO:0000256" key="2">
    <source>
        <dbReference type="ARBA" id="ARBA00023125"/>
    </source>
</evidence>
<evidence type="ECO:0000256" key="1">
    <source>
        <dbReference type="ARBA" id="ARBA00023015"/>
    </source>
</evidence>
<dbReference type="Gene3D" id="3.40.50.880">
    <property type="match status" value="1"/>
</dbReference>
<dbReference type="InterPro" id="IPR029062">
    <property type="entry name" value="Class_I_gatase-like"/>
</dbReference>
<keyword evidence="3" id="KW-0804">Transcription</keyword>
<dbReference type="Pfam" id="PF12833">
    <property type="entry name" value="HTH_18"/>
    <property type="match status" value="1"/>
</dbReference>
<dbReference type="AlphaFoldDB" id="A0A347WF95"/>
<name>A0A347WF95_9PROT</name>
<dbReference type="KEGG" id="ksc:CD178_02792"/>
<keyword evidence="1" id="KW-0805">Transcription regulation</keyword>
<dbReference type="SMART" id="SM00342">
    <property type="entry name" value="HTH_ARAC"/>
    <property type="match status" value="1"/>
</dbReference>
<accession>A0A347WF95</accession>
<dbReference type="GO" id="GO:0043565">
    <property type="term" value="F:sequence-specific DNA binding"/>
    <property type="evidence" value="ECO:0007669"/>
    <property type="project" value="InterPro"/>
</dbReference>
<dbReference type="RefSeq" id="WP_102323928.1">
    <property type="nucleotide sequence ID" value="NZ_CALCQY010000030.1"/>
</dbReference>
<dbReference type="Proteomes" id="UP000264120">
    <property type="component" value="Chromosome"/>
</dbReference>
<dbReference type="PRINTS" id="PR00032">
    <property type="entry name" value="HTHARAC"/>
</dbReference>
<evidence type="ECO:0000313" key="5">
    <source>
        <dbReference type="Proteomes" id="UP000264120"/>
    </source>
</evidence>
<dbReference type="GO" id="GO:0003700">
    <property type="term" value="F:DNA-binding transcription factor activity"/>
    <property type="evidence" value="ECO:0007669"/>
    <property type="project" value="InterPro"/>
</dbReference>
<dbReference type="InterPro" id="IPR002818">
    <property type="entry name" value="DJ-1/PfpI"/>
</dbReference>
<dbReference type="CDD" id="cd03136">
    <property type="entry name" value="GATase1_AraC_ArgR_like"/>
    <property type="match status" value="1"/>
</dbReference>
<dbReference type="InterPro" id="IPR009057">
    <property type="entry name" value="Homeodomain-like_sf"/>
</dbReference>
<dbReference type="InterPro" id="IPR018062">
    <property type="entry name" value="HTH_AraC-typ_CS"/>
</dbReference>